<protein>
    <submittedName>
        <fullName evidence="2">Uncharacterized protein</fullName>
    </submittedName>
</protein>
<keyword evidence="3" id="KW-1185">Reference proteome</keyword>
<dbReference type="EMBL" id="ML179875">
    <property type="protein sequence ID" value="THU80720.1"/>
    <property type="molecule type" value="Genomic_DNA"/>
</dbReference>
<gene>
    <name evidence="2" type="ORF">K435DRAFT_785330</name>
</gene>
<sequence length="110" mass="12227">MIFRYRPIDILRANGLVPPAAQHPAEPQVGEKRPALPEDAIDLTMSDNETDRNDEKEVAALGARLTIIRNKRRRMQVKSEPGVKTEPGSASIKKEKKRGQVAQSSDVIDL</sequence>
<name>A0A4S8KXR5_DENBC</name>
<feature type="compositionally biased region" description="Polar residues" evidence="1">
    <location>
        <begin position="101"/>
        <end position="110"/>
    </location>
</feature>
<feature type="region of interest" description="Disordered" evidence="1">
    <location>
        <begin position="72"/>
        <end position="110"/>
    </location>
</feature>
<evidence type="ECO:0000313" key="2">
    <source>
        <dbReference type="EMBL" id="THU80720.1"/>
    </source>
</evidence>
<dbReference type="AlphaFoldDB" id="A0A4S8KXR5"/>
<accession>A0A4S8KXR5</accession>
<dbReference type="Proteomes" id="UP000297245">
    <property type="component" value="Unassembled WGS sequence"/>
</dbReference>
<evidence type="ECO:0000313" key="3">
    <source>
        <dbReference type="Proteomes" id="UP000297245"/>
    </source>
</evidence>
<organism evidence="2 3">
    <name type="scientific">Dendrothele bispora (strain CBS 962.96)</name>
    <dbReference type="NCBI Taxonomy" id="1314807"/>
    <lineage>
        <taxon>Eukaryota</taxon>
        <taxon>Fungi</taxon>
        <taxon>Dikarya</taxon>
        <taxon>Basidiomycota</taxon>
        <taxon>Agaricomycotina</taxon>
        <taxon>Agaricomycetes</taxon>
        <taxon>Agaricomycetidae</taxon>
        <taxon>Agaricales</taxon>
        <taxon>Agaricales incertae sedis</taxon>
        <taxon>Dendrothele</taxon>
    </lineage>
</organism>
<proteinExistence type="predicted"/>
<evidence type="ECO:0000256" key="1">
    <source>
        <dbReference type="SAM" id="MobiDB-lite"/>
    </source>
</evidence>
<feature type="non-terminal residue" evidence="2">
    <location>
        <position position="110"/>
    </location>
</feature>
<reference evidence="2 3" key="1">
    <citation type="journal article" date="2019" name="Nat. Ecol. Evol.">
        <title>Megaphylogeny resolves global patterns of mushroom evolution.</title>
        <authorList>
            <person name="Varga T."/>
            <person name="Krizsan K."/>
            <person name="Foldi C."/>
            <person name="Dima B."/>
            <person name="Sanchez-Garcia M."/>
            <person name="Sanchez-Ramirez S."/>
            <person name="Szollosi G.J."/>
            <person name="Szarkandi J.G."/>
            <person name="Papp V."/>
            <person name="Albert L."/>
            <person name="Andreopoulos W."/>
            <person name="Angelini C."/>
            <person name="Antonin V."/>
            <person name="Barry K.W."/>
            <person name="Bougher N.L."/>
            <person name="Buchanan P."/>
            <person name="Buyck B."/>
            <person name="Bense V."/>
            <person name="Catcheside P."/>
            <person name="Chovatia M."/>
            <person name="Cooper J."/>
            <person name="Damon W."/>
            <person name="Desjardin D."/>
            <person name="Finy P."/>
            <person name="Geml J."/>
            <person name="Haridas S."/>
            <person name="Hughes K."/>
            <person name="Justo A."/>
            <person name="Karasinski D."/>
            <person name="Kautmanova I."/>
            <person name="Kiss B."/>
            <person name="Kocsube S."/>
            <person name="Kotiranta H."/>
            <person name="LaButti K.M."/>
            <person name="Lechner B.E."/>
            <person name="Liimatainen K."/>
            <person name="Lipzen A."/>
            <person name="Lukacs Z."/>
            <person name="Mihaltcheva S."/>
            <person name="Morgado L.N."/>
            <person name="Niskanen T."/>
            <person name="Noordeloos M.E."/>
            <person name="Ohm R.A."/>
            <person name="Ortiz-Santana B."/>
            <person name="Ovrebo C."/>
            <person name="Racz N."/>
            <person name="Riley R."/>
            <person name="Savchenko A."/>
            <person name="Shiryaev A."/>
            <person name="Soop K."/>
            <person name="Spirin V."/>
            <person name="Szebenyi C."/>
            <person name="Tomsovsky M."/>
            <person name="Tulloss R.E."/>
            <person name="Uehling J."/>
            <person name="Grigoriev I.V."/>
            <person name="Vagvolgyi C."/>
            <person name="Papp T."/>
            <person name="Martin F.M."/>
            <person name="Miettinen O."/>
            <person name="Hibbett D.S."/>
            <person name="Nagy L.G."/>
        </authorList>
    </citation>
    <scope>NUCLEOTIDE SEQUENCE [LARGE SCALE GENOMIC DNA]</scope>
    <source>
        <strain evidence="2 3">CBS 962.96</strain>
    </source>
</reference>